<dbReference type="Proteomes" id="UP000325372">
    <property type="component" value="Unassembled WGS sequence"/>
</dbReference>
<evidence type="ECO:0000256" key="1">
    <source>
        <dbReference type="SAM" id="SignalP"/>
    </source>
</evidence>
<sequence>MLRIFAATVAALFLAGASADDVVTTSVDDFSVVHRSSLPAEGVTGVAGQVSDAQRRVLAWLGQSSTWSGPPYDKPMRVLIDPDTHTPSQMRSTIFVPEARVLSALEQGDLASADLGIVHEVTHVLAASAFRKDRDRFYDDGLAVYLQHRFGPAVSYPTFGKALHVATANAAAEQGGLLPLSEVDQARRSTESPLRLLGYLQAGSFTQFLVDNFGIDAYFRIYQGEDIAAVTGQPFSALEERWRALIQDTGNPG</sequence>
<gene>
    <name evidence="2" type="ORF">F3N42_00550</name>
</gene>
<reference evidence="2 3" key="1">
    <citation type="submission" date="2019-09" db="EMBL/GenBank/DDBJ databases">
        <title>Wenzhouxiangella sp. Genome sequencing and assembly.</title>
        <authorList>
            <person name="Zhang R."/>
        </authorList>
    </citation>
    <scope>NUCLEOTIDE SEQUENCE [LARGE SCALE GENOMIC DNA]</scope>
    <source>
        <strain evidence="2 3">W260</strain>
    </source>
</reference>
<protein>
    <submittedName>
        <fullName evidence="2">Uncharacterized protein</fullName>
    </submittedName>
</protein>
<dbReference type="AlphaFoldDB" id="A0A5N0TFZ1"/>
<feature type="signal peptide" evidence="1">
    <location>
        <begin position="1"/>
        <end position="19"/>
    </location>
</feature>
<organism evidence="2 3">
    <name type="scientific">Marinihelvus fidelis</name>
    <dbReference type="NCBI Taxonomy" id="2613842"/>
    <lineage>
        <taxon>Bacteria</taxon>
        <taxon>Pseudomonadati</taxon>
        <taxon>Pseudomonadota</taxon>
        <taxon>Gammaproteobacteria</taxon>
        <taxon>Chromatiales</taxon>
        <taxon>Wenzhouxiangellaceae</taxon>
        <taxon>Marinihelvus</taxon>
    </lineage>
</organism>
<proteinExistence type="predicted"/>
<comment type="caution">
    <text evidence="2">The sequence shown here is derived from an EMBL/GenBank/DDBJ whole genome shotgun (WGS) entry which is preliminary data.</text>
</comment>
<accession>A0A5N0TFZ1</accession>
<dbReference type="RefSeq" id="WP_150862423.1">
    <property type="nucleotide sequence ID" value="NZ_VYXP01000001.1"/>
</dbReference>
<evidence type="ECO:0000313" key="2">
    <source>
        <dbReference type="EMBL" id="KAA9134073.1"/>
    </source>
</evidence>
<keyword evidence="1" id="KW-0732">Signal</keyword>
<dbReference type="EMBL" id="VYXP01000001">
    <property type="protein sequence ID" value="KAA9134073.1"/>
    <property type="molecule type" value="Genomic_DNA"/>
</dbReference>
<keyword evidence="3" id="KW-1185">Reference proteome</keyword>
<evidence type="ECO:0000313" key="3">
    <source>
        <dbReference type="Proteomes" id="UP000325372"/>
    </source>
</evidence>
<feature type="chain" id="PRO_5024374435" evidence="1">
    <location>
        <begin position="20"/>
        <end position="253"/>
    </location>
</feature>
<name>A0A5N0TFZ1_9GAMM</name>